<feature type="region of interest" description="Disordered" evidence="1">
    <location>
        <begin position="331"/>
        <end position="435"/>
    </location>
</feature>
<feature type="compositionally biased region" description="Low complexity" evidence="1">
    <location>
        <begin position="826"/>
        <end position="896"/>
    </location>
</feature>
<keyword evidence="2" id="KW-0732">Signal</keyword>
<feature type="compositionally biased region" description="Low complexity" evidence="1">
    <location>
        <begin position="949"/>
        <end position="987"/>
    </location>
</feature>
<dbReference type="CDD" id="cd20558">
    <property type="entry name" value="CYCLIN_ScPCL7-like"/>
    <property type="match status" value="1"/>
</dbReference>
<accession>A0ABQ9XF94</accession>
<keyword evidence="4" id="KW-1185">Reference proteome</keyword>
<dbReference type="Pfam" id="PF08613">
    <property type="entry name" value="Cyclin"/>
    <property type="match status" value="1"/>
</dbReference>
<dbReference type="PANTHER" id="PTHR15615:SF108">
    <property type="entry name" value="PROTEIN CNPPD1"/>
    <property type="match status" value="1"/>
</dbReference>
<evidence type="ECO:0000256" key="2">
    <source>
        <dbReference type="SAM" id="SignalP"/>
    </source>
</evidence>
<feature type="chain" id="PRO_5046970465" evidence="2">
    <location>
        <begin position="21"/>
        <end position="1030"/>
    </location>
</feature>
<proteinExistence type="predicted"/>
<feature type="region of interest" description="Disordered" evidence="1">
    <location>
        <begin position="665"/>
        <end position="1001"/>
    </location>
</feature>
<feature type="compositionally biased region" description="Polar residues" evidence="1">
    <location>
        <begin position="524"/>
        <end position="534"/>
    </location>
</feature>
<reference evidence="3 4" key="1">
    <citation type="journal article" date="2022" name="bioRxiv">
        <title>Genomics of Preaxostyla Flagellates Illuminates Evolutionary Transitions and the Path Towards Mitochondrial Loss.</title>
        <authorList>
            <person name="Novak L.V.F."/>
            <person name="Treitli S.C."/>
            <person name="Pyrih J."/>
            <person name="Halakuc P."/>
            <person name="Pipaliya S.V."/>
            <person name="Vacek V."/>
            <person name="Brzon O."/>
            <person name="Soukal P."/>
            <person name="Eme L."/>
            <person name="Dacks J.B."/>
            <person name="Karnkowska A."/>
            <person name="Elias M."/>
            <person name="Hampl V."/>
        </authorList>
    </citation>
    <scope>NUCLEOTIDE SEQUENCE [LARGE SCALE GENOMIC DNA]</scope>
    <source>
        <strain evidence="3">NAU3</strain>
        <tissue evidence="3">Gut</tissue>
    </source>
</reference>
<organism evidence="3 4">
    <name type="scientific">Blattamonas nauphoetae</name>
    <dbReference type="NCBI Taxonomy" id="2049346"/>
    <lineage>
        <taxon>Eukaryota</taxon>
        <taxon>Metamonada</taxon>
        <taxon>Preaxostyla</taxon>
        <taxon>Oxymonadida</taxon>
        <taxon>Blattamonas</taxon>
    </lineage>
</organism>
<dbReference type="Proteomes" id="UP001281761">
    <property type="component" value="Unassembled WGS sequence"/>
</dbReference>
<name>A0ABQ9XF94_9EUKA</name>
<feature type="region of interest" description="Disordered" evidence="1">
    <location>
        <begin position="524"/>
        <end position="543"/>
    </location>
</feature>
<gene>
    <name evidence="3" type="ORF">BLNAU_13881</name>
</gene>
<feature type="compositionally biased region" description="Low complexity" evidence="1">
    <location>
        <begin position="910"/>
        <end position="930"/>
    </location>
</feature>
<dbReference type="InterPro" id="IPR013922">
    <property type="entry name" value="Cyclin_PHO80-like"/>
</dbReference>
<dbReference type="Gene3D" id="1.10.472.10">
    <property type="entry name" value="Cyclin-like"/>
    <property type="match status" value="1"/>
</dbReference>
<dbReference type="SUPFAM" id="SSF47954">
    <property type="entry name" value="Cyclin-like"/>
    <property type="match status" value="1"/>
</dbReference>
<protein>
    <submittedName>
        <fullName evidence="3">Uncharacterized protein</fullName>
    </submittedName>
</protein>
<comment type="caution">
    <text evidence="3">The sequence shown here is derived from an EMBL/GenBank/DDBJ whole genome shotgun (WGS) entry which is preliminary data.</text>
</comment>
<dbReference type="PANTHER" id="PTHR15615">
    <property type="match status" value="1"/>
</dbReference>
<dbReference type="InterPro" id="IPR036915">
    <property type="entry name" value="Cyclin-like_sf"/>
</dbReference>
<feature type="compositionally biased region" description="Polar residues" evidence="1">
    <location>
        <begin position="900"/>
        <end position="909"/>
    </location>
</feature>
<feature type="compositionally biased region" description="Low complexity" evidence="1">
    <location>
        <begin position="764"/>
        <end position="814"/>
    </location>
</feature>
<feature type="signal peptide" evidence="2">
    <location>
        <begin position="1"/>
        <end position="20"/>
    </location>
</feature>
<feature type="compositionally biased region" description="Polar residues" evidence="1">
    <location>
        <begin position="1016"/>
        <end position="1030"/>
    </location>
</feature>
<feature type="compositionally biased region" description="Low complexity" evidence="1">
    <location>
        <begin position="375"/>
        <end position="386"/>
    </location>
</feature>
<evidence type="ECO:0000256" key="1">
    <source>
        <dbReference type="SAM" id="MobiDB-lite"/>
    </source>
</evidence>
<feature type="compositionally biased region" description="Basic and acidic residues" evidence="1">
    <location>
        <begin position="677"/>
        <end position="761"/>
    </location>
</feature>
<dbReference type="EMBL" id="JARBJD010000123">
    <property type="protein sequence ID" value="KAK2951143.1"/>
    <property type="molecule type" value="Genomic_DNA"/>
</dbReference>
<sequence>MWNLDTASVLALVKLYAVEQVTQNDSSGQQQESKHEALIFSTDYHFPSLPYYLDLLMTHMNCSPFCFVLALLYINKLHNEGTVQFVSSTAHTLIITATVIATKYLDDHFFFNNHYAHLVGIPCTDFNLMERSFLSLLQYTVFIKPSRCESFFTTIRDSVNPPSPDSTFSVYCNQYSPTQNNLPQNANSLPSLDSTNSNKSNINPKFLSSSLNIHSKAFIPASRRIAEENKRQKLAEQRERFLMGSEDFNAIVAPLLTYSDSAVSYPHYVGSESQLFEEYFQQFTVSQSNIYSSSHYSQQAFQMSPQDFPNISPDATSIHSDSAHFTNSLYFRANSSNGPPKSRSAATSQPYSVSHLQTNETRLKHESTLASAIPSSSNSVTSGDDSPIVFSAGRPSQSPPDSSEHRHRTTQWRNPHARDPPILKPASSIPHSGSGPITITARPPKSAAIFIQPPTPKLCPLLVTPPQISLQWGKNVPQTTNFVASIDPSGAIVFHTVPEKQNQIPSENTPTEKRLKTVWYARNADSTHQLSPNDGKSDEEKVNPNRFPFEIHTPLHERKEDDSFESDEPFYPAKSAQTESFDIGFIQEEPRVPQHYQTTYNGQSSHVKEEFQRREVGTEENMNHFKEEARGERIQEEPNRQTFARTFPRQIPLKKVYIPQRSVSINRQIEVRVASEAAEREREQEEKRKQEEMKREEQKREEERRIEEERKEQERLKKEEEQRKEEERREREWMELRKREEAKEETRKKTWREKVEERTKGTDSTPSSSLIPLLSGLLSASARHQQRSSTSATPSPSPVGHPSSSPRQSPSSAPLLVSPHSPLLAQSPSDIIIPSSSPTQSLSSPLLHSQPTRSLLGLPPTTPSPLIHTPPHASPLLPTSASLTHSSSALLSHPTARYPPSSSQRRNNFSHSQPSYHSSSRSAHNHNSYHPTSSNNYAHQRHNDVTARPVSRSHPSSSSSPLIPNPTSLGRNRSSASPLLPSSSFSSQPRQKNYGPHVTSQSNNSALLALPARQMRQPQRNTAISSTTYH</sequence>
<feature type="region of interest" description="Disordered" evidence="1">
    <location>
        <begin position="1011"/>
        <end position="1030"/>
    </location>
</feature>
<feature type="compositionally biased region" description="Polar residues" evidence="1">
    <location>
        <begin position="331"/>
        <end position="360"/>
    </location>
</feature>
<evidence type="ECO:0000313" key="3">
    <source>
        <dbReference type="EMBL" id="KAK2951143.1"/>
    </source>
</evidence>
<evidence type="ECO:0000313" key="4">
    <source>
        <dbReference type="Proteomes" id="UP001281761"/>
    </source>
</evidence>